<evidence type="ECO:0000256" key="1">
    <source>
        <dbReference type="ARBA" id="ARBA00005417"/>
    </source>
</evidence>
<dbReference type="InterPro" id="IPR015860">
    <property type="entry name" value="ABC_transpr_TagH-like"/>
</dbReference>
<evidence type="ECO:0000256" key="3">
    <source>
        <dbReference type="ARBA" id="ARBA00022741"/>
    </source>
</evidence>
<dbReference type="SMART" id="SM00382">
    <property type="entry name" value="AAA"/>
    <property type="match status" value="1"/>
</dbReference>
<dbReference type="Proteomes" id="UP000177141">
    <property type="component" value="Unassembled WGS sequence"/>
</dbReference>
<proteinExistence type="inferred from homology"/>
<dbReference type="Pfam" id="PF00005">
    <property type="entry name" value="ABC_tran"/>
    <property type="match status" value="1"/>
</dbReference>
<comment type="caution">
    <text evidence="6">The sequence shown here is derived from an EMBL/GenBank/DDBJ whole genome shotgun (WGS) entry which is preliminary data.</text>
</comment>
<evidence type="ECO:0000313" key="6">
    <source>
        <dbReference type="EMBL" id="OGK46869.1"/>
    </source>
</evidence>
<accession>A0A1F7IU30</accession>
<dbReference type="InterPro" id="IPR027417">
    <property type="entry name" value="P-loop_NTPase"/>
</dbReference>
<dbReference type="STRING" id="1802061.A3A93_06455"/>
<dbReference type="GO" id="GO:0016020">
    <property type="term" value="C:membrane"/>
    <property type="evidence" value="ECO:0007669"/>
    <property type="project" value="InterPro"/>
</dbReference>
<dbReference type="PANTHER" id="PTHR46743">
    <property type="entry name" value="TEICHOIC ACIDS EXPORT ATP-BINDING PROTEIN TAGH"/>
    <property type="match status" value="1"/>
</dbReference>
<dbReference type="AlphaFoldDB" id="A0A1F7IU30"/>
<feature type="domain" description="ABC transporter" evidence="5">
    <location>
        <begin position="29"/>
        <end position="246"/>
    </location>
</feature>
<keyword evidence="2" id="KW-0813">Transport</keyword>
<comment type="similarity">
    <text evidence="1">Belongs to the ABC transporter superfamily.</text>
</comment>
<dbReference type="InterPro" id="IPR050683">
    <property type="entry name" value="Bact_Polysacc_Export_ATP-bd"/>
</dbReference>
<keyword evidence="4" id="KW-0067">ATP-binding</keyword>
<gene>
    <name evidence="6" type="ORF">A3A93_06455</name>
</gene>
<evidence type="ECO:0000313" key="7">
    <source>
        <dbReference type="Proteomes" id="UP000177141"/>
    </source>
</evidence>
<dbReference type="EMBL" id="MGAL01000039">
    <property type="protein sequence ID" value="OGK46869.1"/>
    <property type="molecule type" value="Genomic_DNA"/>
</dbReference>
<protein>
    <recommendedName>
        <fullName evidence="5">ABC transporter domain-containing protein</fullName>
    </recommendedName>
</protein>
<dbReference type="GO" id="GO:0005524">
    <property type="term" value="F:ATP binding"/>
    <property type="evidence" value="ECO:0007669"/>
    <property type="project" value="UniProtKB-KW"/>
</dbReference>
<evidence type="ECO:0000259" key="5">
    <source>
        <dbReference type="PROSITE" id="PS50893"/>
    </source>
</evidence>
<dbReference type="GO" id="GO:0016887">
    <property type="term" value="F:ATP hydrolysis activity"/>
    <property type="evidence" value="ECO:0007669"/>
    <property type="project" value="InterPro"/>
</dbReference>
<dbReference type="InterPro" id="IPR003593">
    <property type="entry name" value="AAA+_ATPase"/>
</dbReference>
<dbReference type="SUPFAM" id="SSF52540">
    <property type="entry name" value="P-loop containing nucleoside triphosphate hydrolases"/>
    <property type="match status" value="1"/>
</dbReference>
<keyword evidence="3" id="KW-0547">Nucleotide-binding</keyword>
<dbReference type="GO" id="GO:0140359">
    <property type="term" value="F:ABC-type transporter activity"/>
    <property type="evidence" value="ECO:0007669"/>
    <property type="project" value="InterPro"/>
</dbReference>
<dbReference type="PANTHER" id="PTHR46743:SF2">
    <property type="entry name" value="TEICHOIC ACIDS EXPORT ATP-BINDING PROTEIN TAGH"/>
    <property type="match status" value="1"/>
</dbReference>
<sequence>MQNNGVVISFENVDKYFYFQHQKTLKELVQAFFVQRKTLEKVHALKNISFNIKKGESIGVIGRNGAGKSTLLKIIAGVSTQTTGKVTVNGRVVPLLELGAGFHPELTARENVFLNGVILGLKEKYIENTLNEIIDFAEISEFVDVPVKYFSSGMYMRLAFSVAIFVDPEILLVDEILSVGDSAFRVKCLKKMLEFKKKGVTIIFVSHDLKTVESFCERAIYLKSGSVQYDGDIKTALKQYQDVLEVS</sequence>
<name>A0A1F7IU30_9BACT</name>
<evidence type="ECO:0000256" key="2">
    <source>
        <dbReference type="ARBA" id="ARBA00022448"/>
    </source>
</evidence>
<organism evidence="6 7">
    <name type="scientific">Candidatus Roizmanbacteria bacterium RIFCSPLOWO2_01_FULL_38_12</name>
    <dbReference type="NCBI Taxonomy" id="1802061"/>
    <lineage>
        <taxon>Bacteria</taxon>
        <taxon>Candidatus Roizmaniibacteriota</taxon>
    </lineage>
</organism>
<dbReference type="Gene3D" id="3.40.50.300">
    <property type="entry name" value="P-loop containing nucleotide triphosphate hydrolases"/>
    <property type="match status" value="1"/>
</dbReference>
<dbReference type="InterPro" id="IPR003439">
    <property type="entry name" value="ABC_transporter-like_ATP-bd"/>
</dbReference>
<dbReference type="CDD" id="cd03220">
    <property type="entry name" value="ABC_KpsT_Wzt"/>
    <property type="match status" value="1"/>
</dbReference>
<evidence type="ECO:0000256" key="4">
    <source>
        <dbReference type="ARBA" id="ARBA00022840"/>
    </source>
</evidence>
<dbReference type="PROSITE" id="PS50893">
    <property type="entry name" value="ABC_TRANSPORTER_2"/>
    <property type="match status" value="1"/>
</dbReference>
<reference evidence="6 7" key="1">
    <citation type="journal article" date="2016" name="Nat. Commun.">
        <title>Thousands of microbial genomes shed light on interconnected biogeochemical processes in an aquifer system.</title>
        <authorList>
            <person name="Anantharaman K."/>
            <person name="Brown C.T."/>
            <person name="Hug L.A."/>
            <person name="Sharon I."/>
            <person name="Castelle C.J."/>
            <person name="Probst A.J."/>
            <person name="Thomas B.C."/>
            <person name="Singh A."/>
            <person name="Wilkins M.J."/>
            <person name="Karaoz U."/>
            <person name="Brodie E.L."/>
            <person name="Williams K.H."/>
            <person name="Hubbard S.S."/>
            <person name="Banfield J.F."/>
        </authorList>
    </citation>
    <scope>NUCLEOTIDE SEQUENCE [LARGE SCALE GENOMIC DNA]</scope>
</reference>